<dbReference type="InterPro" id="IPR001715">
    <property type="entry name" value="CH_dom"/>
</dbReference>
<accession>A0A226DYK5</accession>
<dbReference type="GO" id="GO:0051015">
    <property type="term" value="F:actin filament binding"/>
    <property type="evidence" value="ECO:0007669"/>
    <property type="project" value="TreeGrafter"/>
</dbReference>
<protein>
    <recommendedName>
        <fullName evidence="2">Transgelin</fullName>
    </recommendedName>
</protein>
<evidence type="ECO:0000259" key="3">
    <source>
        <dbReference type="PROSITE" id="PS50021"/>
    </source>
</evidence>
<evidence type="ECO:0000256" key="2">
    <source>
        <dbReference type="RuleBase" id="RU361224"/>
    </source>
</evidence>
<feature type="domain" description="Calponin-homology (CH)" evidence="3">
    <location>
        <begin position="25"/>
        <end position="134"/>
    </location>
</feature>
<dbReference type="EMBL" id="LNIX01000009">
    <property type="protein sequence ID" value="OXA50309.1"/>
    <property type="molecule type" value="Genomic_DNA"/>
</dbReference>
<evidence type="ECO:0000256" key="1">
    <source>
        <dbReference type="ARBA" id="ARBA00009631"/>
    </source>
</evidence>
<dbReference type="InterPro" id="IPR036872">
    <property type="entry name" value="CH_dom_sf"/>
</dbReference>
<comment type="similarity">
    <text evidence="1 2">Belongs to the calponin family.</text>
</comment>
<sequence length="188" mass="20710">MATSRATKSGFAAEAQAKIMSKYNEQHAHEVLEWIAEIINKPLNTNGEMDNFYDVLKDGTILCELVNEIKAGSVKKINTSTMAFKCMENINNFLASATTLGVPSQEQFQTVDLWERQNLNSVVICLQSLGRKASNFGKPGIGPKESTKNVRNFSEEQLKASDSVISLQYGSNKGANQSGINFGNTRHM</sequence>
<dbReference type="PROSITE" id="PS51122">
    <property type="entry name" value="CALPONIN_2"/>
    <property type="match status" value="1"/>
</dbReference>
<dbReference type="SUPFAM" id="SSF47576">
    <property type="entry name" value="Calponin-homology domain, CH-domain"/>
    <property type="match status" value="1"/>
</dbReference>
<dbReference type="PROSITE" id="PS01052">
    <property type="entry name" value="CALPONIN_1"/>
    <property type="match status" value="1"/>
</dbReference>
<comment type="caution">
    <text evidence="4">The sequence shown here is derived from an EMBL/GenBank/DDBJ whole genome shotgun (WGS) entry which is preliminary data.</text>
</comment>
<proteinExistence type="inferred from homology"/>
<dbReference type="PANTHER" id="PTHR47385:SF14">
    <property type="entry name" value="TRANSGELIN"/>
    <property type="match status" value="1"/>
</dbReference>
<dbReference type="Proteomes" id="UP000198287">
    <property type="component" value="Unassembled WGS sequence"/>
</dbReference>
<dbReference type="SMART" id="SM00033">
    <property type="entry name" value="CH"/>
    <property type="match status" value="1"/>
</dbReference>
<dbReference type="PROSITE" id="PS50021">
    <property type="entry name" value="CH"/>
    <property type="match status" value="1"/>
</dbReference>
<dbReference type="InterPro" id="IPR003096">
    <property type="entry name" value="SM22_calponin"/>
</dbReference>
<dbReference type="GO" id="GO:0007015">
    <property type="term" value="P:actin filament organization"/>
    <property type="evidence" value="ECO:0007669"/>
    <property type="project" value="TreeGrafter"/>
</dbReference>
<dbReference type="Pfam" id="PF00307">
    <property type="entry name" value="CH"/>
    <property type="match status" value="1"/>
</dbReference>
<dbReference type="OrthoDB" id="21595at2759"/>
<dbReference type="PANTHER" id="PTHR47385">
    <property type="entry name" value="CALPONIN"/>
    <property type="match status" value="1"/>
</dbReference>
<evidence type="ECO:0000313" key="5">
    <source>
        <dbReference type="Proteomes" id="UP000198287"/>
    </source>
</evidence>
<name>A0A226DYK5_FOLCA</name>
<dbReference type="Pfam" id="PF00402">
    <property type="entry name" value="Calponin"/>
    <property type="match status" value="1"/>
</dbReference>
<keyword evidence="5" id="KW-1185">Reference proteome</keyword>
<dbReference type="STRING" id="158441.A0A226DYK5"/>
<dbReference type="FunFam" id="1.10.418.10:FF:000075">
    <property type="entry name" value="Transgelin"/>
    <property type="match status" value="1"/>
</dbReference>
<dbReference type="PRINTS" id="PR00888">
    <property type="entry name" value="SM22CALPONIN"/>
</dbReference>
<organism evidence="4 5">
    <name type="scientific">Folsomia candida</name>
    <name type="common">Springtail</name>
    <dbReference type="NCBI Taxonomy" id="158441"/>
    <lineage>
        <taxon>Eukaryota</taxon>
        <taxon>Metazoa</taxon>
        <taxon>Ecdysozoa</taxon>
        <taxon>Arthropoda</taxon>
        <taxon>Hexapoda</taxon>
        <taxon>Collembola</taxon>
        <taxon>Entomobryomorpha</taxon>
        <taxon>Isotomoidea</taxon>
        <taxon>Isotomidae</taxon>
        <taxon>Proisotominae</taxon>
        <taxon>Folsomia</taxon>
    </lineage>
</organism>
<dbReference type="InterPro" id="IPR050606">
    <property type="entry name" value="Calponin-like"/>
</dbReference>
<dbReference type="AlphaFoldDB" id="A0A226DYK5"/>
<dbReference type="InterPro" id="IPR000557">
    <property type="entry name" value="Calponin_repeat"/>
</dbReference>
<evidence type="ECO:0000313" key="4">
    <source>
        <dbReference type="EMBL" id="OXA50309.1"/>
    </source>
</evidence>
<dbReference type="GO" id="GO:0015629">
    <property type="term" value="C:actin cytoskeleton"/>
    <property type="evidence" value="ECO:0007669"/>
    <property type="project" value="TreeGrafter"/>
</dbReference>
<dbReference type="OMA" id="WIKTITG"/>
<gene>
    <name evidence="4" type="ORF">Fcan01_15057</name>
</gene>
<dbReference type="Gene3D" id="1.10.418.10">
    <property type="entry name" value="Calponin-like domain"/>
    <property type="match status" value="1"/>
</dbReference>
<reference evidence="4 5" key="1">
    <citation type="submission" date="2015-12" db="EMBL/GenBank/DDBJ databases">
        <title>The genome of Folsomia candida.</title>
        <authorList>
            <person name="Faddeeva A."/>
            <person name="Derks M.F."/>
            <person name="Anvar Y."/>
            <person name="Smit S."/>
            <person name="Van Straalen N."/>
            <person name="Roelofs D."/>
        </authorList>
    </citation>
    <scope>NUCLEOTIDE SEQUENCE [LARGE SCALE GENOMIC DNA]</scope>
    <source>
        <strain evidence="4 5">VU population</strain>
        <tissue evidence="4">Whole body</tissue>
    </source>
</reference>